<evidence type="ECO:0000256" key="7">
    <source>
        <dbReference type="ARBA" id="ARBA00022827"/>
    </source>
</evidence>
<feature type="domain" description="Fumarate reductase/succinate dehydrogenase flavoprotein-like C-terminal" evidence="15">
    <location>
        <begin position="485"/>
        <end position="531"/>
    </location>
</feature>
<dbReference type="Gene3D" id="1.20.58.100">
    <property type="entry name" value="Fumarate reductase/succinate dehydrogenase flavoprotein-like, C-terminal domain"/>
    <property type="match status" value="1"/>
</dbReference>
<dbReference type="FunFam" id="3.90.700.10:FF:000002">
    <property type="entry name" value="L-aspartate oxidase"/>
    <property type="match status" value="1"/>
</dbReference>
<dbReference type="AlphaFoldDB" id="A0A7V8VCY5"/>
<evidence type="ECO:0000256" key="2">
    <source>
        <dbReference type="ARBA" id="ARBA00004950"/>
    </source>
</evidence>
<keyword evidence="8 12" id="KW-0560">Oxidoreductase</keyword>
<comment type="caution">
    <text evidence="16">The sequence shown here is derived from an EMBL/GenBank/DDBJ whole genome shotgun (WGS) entry which is preliminary data.</text>
</comment>
<dbReference type="Pfam" id="PF02910">
    <property type="entry name" value="Succ_DH_flav_C"/>
    <property type="match status" value="1"/>
</dbReference>
<dbReference type="PRINTS" id="PR00368">
    <property type="entry name" value="FADPNR"/>
</dbReference>
<evidence type="ECO:0000313" key="17">
    <source>
        <dbReference type="Proteomes" id="UP000542342"/>
    </source>
</evidence>
<evidence type="ECO:0000256" key="9">
    <source>
        <dbReference type="ARBA" id="ARBA00048305"/>
    </source>
</evidence>
<comment type="similarity">
    <text evidence="3 12">Belongs to the FAD-dependent oxidoreductase 2 family. NadB subfamily.</text>
</comment>
<dbReference type="InterPro" id="IPR037099">
    <property type="entry name" value="Fum_R/Succ_DH_flav-like_C_sf"/>
</dbReference>
<evidence type="ECO:0000256" key="10">
    <source>
        <dbReference type="NCBIfam" id="TIGR00551"/>
    </source>
</evidence>
<keyword evidence="7 12" id="KW-0274">FAD</keyword>
<dbReference type="GO" id="GO:0005737">
    <property type="term" value="C:cytoplasm"/>
    <property type="evidence" value="ECO:0007669"/>
    <property type="project" value="UniProtKB-SubCell"/>
</dbReference>
<evidence type="ECO:0000313" key="16">
    <source>
        <dbReference type="EMBL" id="MBA2225793.1"/>
    </source>
</evidence>
<gene>
    <name evidence="16" type="primary">nadB</name>
    <name evidence="16" type="ORF">H0921_06400</name>
</gene>
<comment type="catalytic activity">
    <reaction evidence="9">
        <text>L-aspartate + O2 = iminosuccinate + H2O2</text>
        <dbReference type="Rhea" id="RHEA:25876"/>
        <dbReference type="ChEBI" id="CHEBI:15379"/>
        <dbReference type="ChEBI" id="CHEBI:16240"/>
        <dbReference type="ChEBI" id="CHEBI:29991"/>
        <dbReference type="ChEBI" id="CHEBI:77875"/>
        <dbReference type="EC" id="1.4.3.16"/>
    </reaction>
    <physiologicalReaction direction="left-to-right" evidence="9">
        <dbReference type="Rhea" id="RHEA:25877"/>
    </physiologicalReaction>
</comment>
<comment type="function">
    <text evidence="12">Catalyzes the oxidation of L-aspartate to iminoaspartate.</text>
</comment>
<feature type="compositionally biased region" description="Pro residues" evidence="13">
    <location>
        <begin position="561"/>
        <end position="574"/>
    </location>
</feature>
<sequence>MQAPRYLVSFDADTALHRFTDILVIGAGIAGLRAALEVPPDLAVLVVTKDRLTESNSTYAQGGLAGVLSPEDRFEDHVQDTLIAGDGLCDPEVVDLVVREAPGEIERLIQWGTRFDVENGSLALTREGGHSHRRIVHALGDATGFEVMRAIIARARQMPHITLWDDSFTLDLLTDEGRCVGAILQRGEWGRILVWARQVILASGGCGMVYRETTNPPVATGDGMAAAWRAGAQLRDMEFMQFHPTMLYVAGSARYLISEAVRGEGAYLRDVHGERFMLHYDPRAELAPRDIVARAIFQTMERTQHPNVYLDLSHLDPEKVRQRFPGINRVCRAFGLDITRDRIPVRPGAHYMIGGVTVDRDGRTTLSGLWAAGEVTSSGLHGANRLASNSLIEGLVFGARCGRFAAEAARSERERPVPRSLRFLLPPPDNSDRLDIADLTASLRSLMVRKMGIIRDAQRLREAQQDVDFWCRYVLFREFDTRAGWELQNLLAVARLMIDAALRREESRGTHFRSDFPQRDDVHWAGRHVLAPPRQEIPAADLHPAPLSHPVDATERSSPAAPEPVPVRSPIANP</sequence>
<evidence type="ECO:0000256" key="11">
    <source>
        <dbReference type="PIRSR" id="PIRSR000171-1"/>
    </source>
</evidence>
<comment type="subcellular location">
    <subcellularLocation>
        <location evidence="12">Cytoplasm</location>
    </subcellularLocation>
</comment>
<keyword evidence="5 12" id="KW-0285">Flavoprotein</keyword>
<evidence type="ECO:0000256" key="3">
    <source>
        <dbReference type="ARBA" id="ARBA00008562"/>
    </source>
</evidence>
<evidence type="ECO:0000256" key="13">
    <source>
        <dbReference type="SAM" id="MobiDB-lite"/>
    </source>
</evidence>
<dbReference type="InterPro" id="IPR003953">
    <property type="entry name" value="FAD-dep_OxRdtase_2_FAD-bd"/>
</dbReference>
<dbReference type="Pfam" id="PF00890">
    <property type="entry name" value="FAD_binding_2"/>
    <property type="match status" value="1"/>
</dbReference>
<dbReference type="Gene3D" id="3.50.50.60">
    <property type="entry name" value="FAD/NAD(P)-binding domain"/>
    <property type="match status" value="1"/>
</dbReference>
<keyword evidence="6 12" id="KW-0662">Pyridine nucleotide biosynthesis</keyword>
<dbReference type="PANTHER" id="PTHR42716">
    <property type="entry name" value="L-ASPARTATE OXIDASE"/>
    <property type="match status" value="1"/>
</dbReference>
<dbReference type="SUPFAM" id="SSF56425">
    <property type="entry name" value="Succinate dehydrogenase/fumarate reductase flavoprotein, catalytic domain"/>
    <property type="match status" value="1"/>
</dbReference>
<dbReference type="NCBIfam" id="NF005701">
    <property type="entry name" value="PRK07512.1"/>
    <property type="match status" value="1"/>
</dbReference>
<dbReference type="RefSeq" id="WP_194537230.1">
    <property type="nucleotide sequence ID" value="NZ_JACEFB010000003.1"/>
</dbReference>
<dbReference type="GO" id="GO:0008734">
    <property type="term" value="F:L-aspartate oxidase activity"/>
    <property type="evidence" value="ECO:0007669"/>
    <property type="project" value="UniProtKB-UniRule"/>
</dbReference>
<dbReference type="EC" id="1.4.3.16" evidence="4 10"/>
<feature type="domain" description="FAD-dependent oxidoreductase 2 FAD-binding" evidence="14">
    <location>
        <begin position="21"/>
        <end position="391"/>
    </location>
</feature>
<dbReference type="Proteomes" id="UP000542342">
    <property type="component" value="Unassembled WGS sequence"/>
</dbReference>
<evidence type="ECO:0000259" key="14">
    <source>
        <dbReference type="Pfam" id="PF00890"/>
    </source>
</evidence>
<dbReference type="PANTHER" id="PTHR42716:SF2">
    <property type="entry name" value="L-ASPARTATE OXIDASE, CHLOROPLASTIC"/>
    <property type="match status" value="1"/>
</dbReference>
<dbReference type="GO" id="GO:0034628">
    <property type="term" value="P:'de novo' NAD+ biosynthetic process from L-aspartate"/>
    <property type="evidence" value="ECO:0007669"/>
    <property type="project" value="TreeGrafter"/>
</dbReference>
<name>A0A7V8VCY5_9BACT</name>
<proteinExistence type="inferred from homology"/>
<dbReference type="EMBL" id="JACEFB010000003">
    <property type="protein sequence ID" value="MBA2225793.1"/>
    <property type="molecule type" value="Genomic_DNA"/>
</dbReference>
<organism evidence="16 17">
    <name type="scientific">Thermogemmata fonticola</name>
    <dbReference type="NCBI Taxonomy" id="2755323"/>
    <lineage>
        <taxon>Bacteria</taxon>
        <taxon>Pseudomonadati</taxon>
        <taxon>Planctomycetota</taxon>
        <taxon>Planctomycetia</taxon>
        <taxon>Gemmatales</taxon>
        <taxon>Gemmataceae</taxon>
        <taxon>Thermogemmata</taxon>
    </lineage>
</organism>
<comment type="cofactor">
    <cofactor evidence="1 12">
        <name>FAD</name>
        <dbReference type="ChEBI" id="CHEBI:57692"/>
    </cofactor>
</comment>
<protein>
    <recommendedName>
        <fullName evidence="4 10">L-aspartate oxidase</fullName>
        <ecNumber evidence="4 10">1.4.3.16</ecNumber>
    </recommendedName>
</protein>
<dbReference type="NCBIfam" id="TIGR00551">
    <property type="entry name" value="nadB"/>
    <property type="match status" value="1"/>
</dbReference>
<dbReference type="Gene3D" id="3.90.700.10">
    <property type="entry name" value="Succinate dehydrogenase/fumarate reductase flavoprotein, catalytic domain"/>
    <property type="match status" value="1"/>
</dbReference>
<dbReference type="InterPro" id="IPR015939">
    <property type="entry name" value="Fum_Rdtase/Succ_DH_flav-like_C"/>
</dbReference>
<reference evidence="16 17" key="1">
    <citation type="submission" date="2020-07" db="EMBL/GenBank/DDBJ databases">
        <title>Thermogemmata thermophila gen. nov., sp. nov., a novel moderate thermophilic planctomycete from a Kamchatka hot spring.</title>
        <authorList>
            <person name="Elcheninov A.G."/>
            <person name="Podosokorskaya O.A."/>
            <person name="Kovaleva O.L."/>
            <person name="Novikov A."/>
            <person name="Bonch-Osmolovskaya E.A."/>
            <person name="Toshchakov S.V."/>
            <person name="Kublanov I.V."/>
        </authorList>
    </citation>
    <scope>NUCLEOTIDE SEQUENCE [LARGE SCALE GENOMIC DNA]</scope>
    <source>
        <strain evidence="16 17">2918</strain>
    </source>
</reference>
<evidence type="ECO:0000256" key="8">
    <source>
        <dbReference type="ARBA" id="ARBA00023002"/>
    </source>
</evidence>
<dbReference type="PIRSF" id="PIRSF000171">
    <property type="entry name" value="SDHA_APRA_LASPO"/>
    <property type="match status" value="1"/>
</dbReference>
<evidence type="ECO:0000256" key="5">
    <source>
        <dbReference type="ARBA" id="ARBA00022630"/>
    </source>
</evidence>
<dbReference type="InterPro" id="IPR005288">
    <property type="entry name" value="NadB"/>
</dbReference>
<evidence type="ECO:0000256" key="1">
    <source>
        <dbReference type="ARBA" id="ARBA00001974"/>
    </source>
</evidence>
<feature type="active site" description="Proton acceptor" evidence="11">
    <location>
        <position position="289"/>
    </location>
</feature>
<comment type="pathway">
    <text evidence="2 12">Cofactor biosynthesis; NAD(+) biosynthesis; iminoaspartate from L-aspartate (oxidase route): step 1/1.</text>
</comment>
<keyword evidence="17" id="KW-1185">Reference proteome</keyword>
<evidence type="ECO:0000259" key="15">
    <source>
        <dbReference type="Pfam" id="PF02910"/>
    </source>
</evidence>
<dbReference type="InterPro" id="IPR027477">
    <property type="entry name" value="Succ_DH/fumarate_Rdtase_cat_sf"/>
</dbReference>
<evidence type="ECO:0000256" key="12">
    <source>
        <dbReference type="RuleBase" id="RU362049"/>
    </source>
</evidence>
<dbReference type="SUPFAM" id="SSF46977">
    <property type="entry name" value="Succinate dehydrogenase/fumarate reductase flavoprotein C-terminal domain"/>
    <property type="match status" value="1"/>
</dbReference>
<evidence type="ECO:0000256" key="6">
    <source>
        <dbReference type="ARBA" id="ARBA00022642"/>
    </source>
</evidence>
<evidence type="ECO:0000256" key="4">
    <source>
        <dbReference type="ARBA" id="ARBA00012173"/>
    </source>
</evidence>
<dbReference type="SUPFAM" id="SSF51905">
    <property type="entry name" value="FAD/NAD(P)-binding domain"/>
    <property type="match status" value="1"/>
</dbReference>
<dbReference type="InterPro" id="IPR036188">
    <property type="entry name" value="FAD/NAD-bd_sf"/>
</dbReference>
<dbReference type="UniPathway" id="UPA00253">
    <property type="reaction ID" value="UER00326"/>
</dbReference>
<accession>A0A7V8VCY5</accession>
<feature type="region of interest" description="Disordered" evidence="13">
    <location>
        <begin position="535"/>
        <end position="574"/>
    </location>
</feature>